<proteinExistence type="predicted"/>
<dbReference type="Pfam" id="PF13628">
    <property type="entry name" value="DUF4142"/>
    <property type="match status" value="1"/>
</dbReference>
<reference evidence="4 5" key="1">
    <citation type="submission" date="2020-04" db="EMBL/GenBank/DDBJ databases">
        <title>Massilia sp. nov., a cold adapted bacteria isolated from Arctic soil.</title>
        <authorList>
            <person name="Son J."/>
            <person name="Ka J.-O."/>
        </authorList>
    </citation>
    <scope>NUCLEOTIDE SEQUENCE [LARGE SCALE GENOMIC DNA]</scope>
    <source>
        <strain evidence="4 5">ML15P13</strain>
    </source>
</reference>
<feature type="signal peptide" evidence="2">
    <location>
        <begin position="1"/>
        <end position="27"/>
    </location>
</feature>
<dbReference type="PANTHER" id="PTHR38593:SF1">
    <property type="entry name" value="BLR2558 PROTEIN"/>
    <property type="match status" value="1"/>
</dbReference>
<feature type="compositionally biased region" description="Polar residues" evidence="1">
    <location>
        <begin position="28"/>
        <end position="50"/>
    </location>
</feature>
<feature type="region of interest" description="Disordered" evidence="1">
    <location>
        <begin position="28"/>
        <end position="111"/>
    </location>
</feature>
<accession>A0A7Y2JZK9</accession>
<gene>
    <name evidence="4" type="ORF">HGB41_12790</name>
</gene>
<feature type="domain" description="DUF4142" evidence="3">
    <location>
        <begin position="117"/>
        <end position="253"/>
    </location>
</feature>
<protein>
    <submittedName>
        <fullName evidence="4">DUF4142 domain-containing protein</fullName>
    </submittedName>
</protein>
<evidence type="ECO:0000313" key="5">
    <source>
        <dbReference type="Proteomes" id="UP000533905"/>
    </source>
</evidence>
<dbReference type="RefSeq" id="WP_171084958.1">
    <property type="nucleotide sequence ID" value="NZ_JABAIV010000004.1"/>
</dbReference>
<dbReference type="InterPro" id="IPR012347">
    <property type="entry name" value="Ferritin-like"/>
</dbReference>
<evidence type="ECO:0000256" key="1">
    <source>
        <dbReference type="SAM" id="MobiDB-lite"/>
    </source>
</evidence>
<dbReference type="EMBL" id="JABAIV010000004">
    <property type="protein sequence ID" value="NNG23870.1"/>
    <property type="molecule type" value="Genomic_DNA"/>
</dbReference>
<feature type="compositionally biased region" description="Low complexity" evidence="1">
    <location>
        <begin position="88"/>
        <end position="111"/>
    </location>
</feature>
<comment type="caution">
    <text evidence="4">The sequence shown here is derived from an EMBL/GenBank/DDBJ whole genome shotgun (WGS) entry which is preliminary data.</text>
</comment>
<name>A0A7Y2JZK9_9BURK</name>
<dbReference type="Proteomes" id="UP000533905">
    <property type="component" value="Unassembled WGS sequence"/>
</dbReference>
<dbReference type="InterPro" id="IPR025419">
    <property type="entry name" value="DUF4142"/>
</dbReference>
<keyword evidence="5" id="KW-1185">Reference proteome</keyword>
<dbReference type="PANTHER" id="PTHR38593">
    <property type="entry name" value="BLR2558 PROTEIN"/>
    <property type="match status" value="1"/>
</dbReference>
<evidence type="ECO:0000256" key="2">
    <source>
        <dbReference type="SAM" id="SignalP"/>
    </source>
</evidence>
<feature type="chain" id="PRO_5031457548" evidence="2">
    <location>
        <begin position="28"/>
        <end position="264"/>
    </location>
</feature>
<evidence type="ECO:0000259" key="3">
    <source>
        <dbReference type="Pfam" id="PF13628"/>
    </source>
</evidence>
<sequence length="264" mass="26991">MQKNQVVKKLLAVTAVAAMFSAFGVQAQTSGQTAQSMTNQTATGKQNMTGKTAADGTVNNTSSQGMEDRSATAGAKGMTHADGAKPHTGATDTAQTSSGASGAAGATGSGAAKLTAADKKGIMDMAMADMAEVETGKLALSKSQNAEVKTFAQQMVDDHGKALAEIQALAQSKGVTLPTELDAKHKAMSAKLEKLSGDAFDKAYMKQAGLADHKATHAKLKSISKNAKDPDVKAAAEKTMPTVEQHLKAAQQMSMAKSGTTSGK</sequence>
<organism evidence="4 5">
    <name type="scientific">Telluria aromaticivorans</name>
    <dbReference type="NCBI Taxonomy" id="2725995"/>
    <lineage>
        <taxon>Bacteria</taxon>
        <taxon>Pseudomonadati</taxon>
        <taxon>Pseudomonadota</taxon>
        <taxon>Betaproteobacteria</taxon>
        <taxon>Burkholderiales</taxon>
        <taxon>Oxalobacteraceae</taxon>
        <taxon>Telluria group</taxon>
        <taxon>Telluria</taxon>
    </lineage>
</organism>
<dbReference type="AlphaFoldDB" id="A0A7Y2JZK9"/>
<evidence type="ECO:0000313" key="4">
    <source>
        <dbReference type="EMBL" id="NNG23870.1"/>
    </source>
</evidence>
<keyword evidence="2" id="KW-0732">Signal</keyword>
<dbReference type="Gene3D" id="1.20.1260.10">
    <property type="match status" value="1"/>
</dbReference>